<sequence length="329" mass="34257">MGIWVNRAGKAAILLVVAGVVGATGYLAGNGAAAPEPVAERIPEADFSPRVIKVDEGTIVSRLVLDATVQADPAVGVRPEKGGEVTKVYVKAGDSVVKGQTLLSFKYQPPQSDPKKKPPKPQTLYLSAPAAGKIRSVNAHVGTPVSPGDPAFTVDKGLFRAVANVESKNVYKLYNKPRSIKLQIDHGPAPFDCRLLDYGAGTGGDGGDGGAEVKVTCRIPLGKRVFAGLPGKMSILTDKAAGVPVVPLSAVLGQNGTGYVTVVQDGKQERRKVKLGLNDGEKVEIREGLEVGERILDRAPEDAAFSGPDSNGPNLGENGGQGEPMVIMP</sequence>
<dbReference type="InterPro" id="IPR011053">
    <property type="entry name" value="Single_hybrid_motif"/>
</dbReference>
<dbReference type="Gene3D" id="2.40.420.20">
    <property type="match status" value="1"/>
</dbReference>
<organism evidence="3 4">
    <name type="scientific">Actinocorallia herbida</name>
    <dbReference type="NCBI Taxonomy" id="58109"/>
    <lineage>
        <taxon>Bacteria</taxon>
        <taxon>Bacillati</taxon>
        <taxon>Actinomycetota</taxon>
        <taxon>Actinomycetes</taxon>
        <taxon>Streptosporangiales</taxon>
        <taxon>Thermomonosporaceae</taxon>
        <taxon>Actinocorallia</taxon>
    </lineage>
</organism>
<keyword evidence="4" id="KW-1185">Reference proteome</keyword>
<reference evidence="3 4" key="1">
    <citation type="submission" date="2018-11" db="EMBL/GenBank/DDBJ databases">
        <title>Sequencing the genomes of 1000 actinobacteria strains.</title>
        <authorList>
            <person name="Klenk H.-P."/>
        </authorList>
    </citation>
    <scope>NUCLEOTIDE SEQUENCE [LARGE SCALE GENOMIC DNA]</scope>
    <source>
        <strain evidence="3 4">DSM 44254</strain>
    </source>
</reference>
<dbReference type="Gene3D" id="2.40.50.100">
    <property type="match status" value="1"/>
</dbReference>
<name>A0A3N1CNY0_9ACTN</name>
<evidence type="ECO:0000256" key="1">
    <source>
        <dbReference type="SAM" id="MobiDB-lite"/>
    </source>
</evidence>
<dbReference type="SUPFAM" id="SSF51230">
    <property type="entry name" value="Single hybrid motif"/>
    <property type="match status" value="1"/>
</dbReference>
<protein>
    <recommendedName>
        <fullName evidence="2">YknX-like C-terminal permuted SH3-like domain-containing protein</fullName>
    </recommendedName>
</protein>
<dbReference type="GO" id="GO:1990281">
    <property type="term" value="C:efflux pump complex"/>
    <property type="evidence" value="ECO:0007669"/>
    <property type="project" value="TreeGrafter"/>
</dbReference>
<dbReference type="PANTHER" id="PTHR30469">
    <property type="entry name" value="MULTIDRUG RESISTANCE PROTEIN MDTA"/>
    <property type="match status" value="1"/>
</dbReference>
<dbReference type="EMBL" id="RJKE01000001">
    <property type="protein sequence ID" value="ROO83026.1"/>
    <property type="molecule type" value="Genomic_DNA"/>
</dbReference>
<dbReference type="Proteomes" id="UP000272400">
    <property type="component" value="Unassembled WGS sequence"/>
</dbReference>
<dbReference type="Pfam" id="PF25989">
    <property type="entry name" value="YknX_C"/>
    <property type="match status" value="1"/>
</dbReference>
<dbReference type="InterPro" id="IPR058637">
    <property type="entry name" value="YknX-like_C"/>
</dbReference>
<comment type="caution">
    <text evidence="3">The sequence shown here is derived from an EMBL/GenBank/DDBJ whole genome shotgun (WGS) entry which is preliminary data.</text>
</comment>
<evidence type="ECO:0000259" key="2">
    <source>
        <dbReference type="Pfam" id="PF25989"/>
    </source>
</evidence>
<evidence type="ECO:0000313" key="3">
    <source>
        <dbReference type="EMBL" id="ROO83026.1"/>
    </source>
</evidence>
<proteinExistence type="predicted"/>
<dbReference type="RefSeq" id="WP_123661979.1">
    <property type="nucleotide sequence ID" value="NZ_RJKE01000001.1"/>
</dbReference>
<accession>A0A3N1CNY0</accession>
<dbReference type="AlphaFoldDB" id="A0A3N1CNY0"/>
<evidence type="ECO:0000313" key="4">
    <source>
        <dbReference type="Proteomes" id="UP000272400"/>
    </source>
</evidence>
<gene>
    <name evidence="3" type="ORF">EDD29_0514</name>
</gene>
<dbReference type="GO" id="GO:0015562">
    <property type="term" value="F:efflux transmembrane transporter activity"/>
    <property type="evidence" value="ECO:0007669"/>
    <property type="project" value="TreeGrafter"/>
</dbReference>
<dbReference type="OrthoDB" id="4932908at2"/>
<feature type="domain" description="YknX-like C-terminal permuted SH3-like" evidence="2">
    <location>
        <begin position="245"/>
        <end position="296"/>
    </location>
</feature>
<feature type="region of interest" description="Disordered" evidence="1">
    <location>
        <begin position="299"/>
        <end position="329"/>
    </location>
</feature>